<dbReference type="AlphaFoldDB" id="A0A1Y0I6B2"/>
<dbReference type="EMBL" id="CP021425">
    <property type="protein sequence ID" value="ARU55075.1"/>
    <property type="molecule type" value="Genomic_DNA"/>
</dbReference>
<dbReference type="KEGG" id="ome:OLMES_0988"/>
<dbReference type="GO" id="GO:0035999">
    <property type="term" value="P:tetrahydrofolate interconversion"/>
    <property type="evidence" value="ECO:0007669"/>
    <property type="project" value="TreeGrafter"/>
</dbReference>
<dbReference type="GO" id="GO:0005524">
    <property type="term" value="F:ATP binding"/>
    <property type="evidence" value="ECO:0007669"/>
    <property type="project" value="UniProtKB-KW"/>
</dbReference>
<dbReference type="GO" id="GO:0009396">
    <property type="term" value="P:folic acid-containing compound biosynthetic process"/>
    <property type="evidence" value="ECO:0007669"/>
    <property type="project" value="TreeGrafter"/>
</dbReference>
<accession>A0A1Y0I6B2</accession>
<dbReference type="RefSeq" id="WP_087460215.1">
    <property type="nucleotide sequence ID" value="NZ_CP021425.1"/>
</dbReference>
<feature type="binding site" evidence="4">
    <location>
        <begin position="10"/>
        <end position="14"/>
    </location>
    <ligand>
        <name>ATP</name>
        <dbReference type="ChEBI" id="CHEBI:30616"/>
    </ligand>
</feature>
<feature type="binding site" evidence="4">
    <location>
        <begin position="141"/>
        <end position="149"/>
    </location>
    <ligand>
        <name>ATP</name>
        <dbReference type="ChEBI" id="CHEBI:30616"/>
    </ligand>
</feature>
<evidence type="ECO:0000313" key="7">
    <source>
        <dbReference type="EMBL" id="ARU55075.1"/>
    </source>
</evidence>
<dbReference type="GO" id="GO:0046872">
    <property type="term" value="F:metal ion binding"/>
    <property type="evidence" value="ECO:0007669"/>
    <property type="project" value="UniProtKB-KW"/>
</dbReference>
<dbReference type="OrthoDB" id="9801938at2"/>
<dbReference type="SUPFAM" id="SSF100950">
    <property type="entry name" value="NagB/RpiA/CoA transferase-like"/>
    <property type="match status" value="1"/>
</dbReference>
<dbReference type="GO" id="GO:0030272">
    <property type="term" value="F:5-formyltetrahydrofolate cyclo-ligase activity"/>
    <property type="evidence" value="ECO:0007669"/>
    <property type="project" value="UniProtKB-EC"/>
</dbReference>
<dbReference type="InterPro" id="IPR037171">
    <property type="entry name" value="NagB/RpiA_transferase-like"/>
</dbReference>
<comment type="cofactor">
    <cofactor evidence="5">
        <name>Mg(2+)</name>
        <dbReference type="ChEBI" id="CHEBI:18420"/>
    </cofactor>
</comment>
<dbReference type="Proteomes" id="UP000196027">
    <property type="component" value="Chromosome"/>
</dbReference>
<dbReference type="InterPro" id="IPR024185">
    <property type="entry name" value="FTHF_cligase-like_sf"/>
</dbReference>
<evidence type="ECO:0000256" key="4">
    <source>
        <dbReference type="PIRSR" id="PIRSR006806-1"/>
    </source>
</evidence>
<dbReference type="Gene3D" id="3.40.50.10420">
    <property type="entry name" value="NagB/RpiA/CoA transferase-like"/>
    <property type="match status" value="1"/>
</dbReference>
<keyword evidence="5" id="KW-0460">Magnesium</keyword>
<dbReference type="EC" id="6.3.3.2" evidence="5"/>
<dbReference type="PANTHER" id="PTHR23407:SF1">
    <property type="entry name" value="5-FORMYLTETRAHYDROFOLATE CYCLO-LIGASE"/>
    <property type="match status" value="1"/>
</dbReference>
<evidence type="ECO:0000256" key="3">
    <source>
        <dbReference type="ARBA" id="ARBA00022840"/>
    </source>
</evidence>
<gene>
    <name evidence="7" type="ORF">OLMES_0988</name>
</gene>
<comment type="catalytic activity">
    <reaction evidence="5">
        <text>(6S)-5-formyl-5,6,7,8-tetrahydrofolate + ATP = (6R)-5,10-methenyltetrahydrofolate + ADP + phosphate</text>
        <dbReference type="Rhea" id="RHEA:10488"/>
        <dbReference type="ChEBI" id="CHEBI:30616"/>
        <dbReference type="ChEBI" id="CHEBI:43474"/>
        <dbReference type="ChEBI" id="CHEBI:57455"/>
        <dbReference type="ChEBI" id="CHEBI:57457"/>
        <dbReference type="ChEBI" id="CHEBI:456216"/>
        <dbReference type="EC" id="6.3.3.2"/>
    </reaction>
</comment>
<evidence type="ECO:0000256" key="1">
    <source>
        <dbReference type="ARBA" id="ARBA00010638"/>
    </source>
</evidence>
<feature type="compositionally biased region" description="Basic and acidic residues" evidence="6">
    <location>
        <begin position="1"/>
        <end position="11"/>
    </location>
</feature>
<keyword evidence="7" id="KW-0436">Ligase</keyword>
<organism evidence="7 8">
    <name type="scientific">Oleiphilus messinensis</name>
    <dbReference type="NCBI Taxonomy" id="141451"/>
    <lineage>
        <taxon>Bacteria</taxon>
        <taxon>Pseudomonadati</taxon>
        <taxon>Pseudomonadota</taxon>
        <taxon>Gammaproteobacteria</taxon>
        <taxon>Oceanospirillales</taxon>
        <taxon>Oleiphilaceae</taxon>
        <taxon>Oleiphilus</taxon>
    </lineage>
</organism>
<proteinExistence type="inferred from homology"/>
<evidence type="ECO:0000256" key="6">
    <source>
        <dbReference type="SAM" id="MobiDB-lite"/>
    </source>
</evidence>
<feature type="region of interest" description="Disordered" evidence="6">
    <location>
        <begin position="1"/>
        <end position="20"/>
    </location>
</feature>
<dbReference type="PIRSF" id="PIRSF006806">
    <property type="entry name" value="FTHF_cligase"/>
    <property type="match status" value="1"/>
</dbReference>
<protein>
    <recommendedName>
        <fullName evidence="5">5-formyltetrahydrofolate cyclo-ligase</fullName>
        <ecNumber evidence="5">6.3.3.2</ecNumber>
    </recommendedName>
</protein>
<dbReference type="PANTHER" id="PTHR23407">
    <property type="entry name" value="ATPASE INHIBITOR/5-FORMYLTETRAHYDROFOLATE CYCLO-LIGASE"/>
    <property type="match status" value="1"/>
</dbReference>
<reference evidence="7 8" key="1">
    <citation type="submission" date="2017-05" db="EMBL/GenBank/DDBJ databases">
        <title>Genomic insights into alkan degradation activity of Oleiphilus messinensis.</title>
        <authorList>
            <person name="Kozyavkin S.A."/>
            <person name="Slesarev A.I."/>
            <person name="Golyshin P.N."/>
            <person name="Korzhenkov A."/>
            <person name="Golyshina O.N."/>
            <person name="Toshchakov S.V."/>
        </authorList>
    </citation>
    <scope>NUCLEOTIDE SEQUENCE [LARGE SCALE GENOMIC DNA]</scope>
    <source>
        <strain evidence="7 8">ME102</strain>
    </source>
</reference>
<evidence type="ECO:0000313" key="8">
    <source>
        <dbReference type="Proteomes" id="UP000196027"/>
    </source>
</evidence>
<dbReference type="NCBIfam" id="TIGR02727">
    <property type="entry name" value="MTHFS_bact"/>
    <property type="match status" value="1"/>
</dbReference>
<feature type="binding site" evidence="4">
    <location>
        <position position="56"/>
    </location>
    <ligand>
        <name>substrate</name>
    </ligand>
</feature>
<dbReference type="Pfam" id="PF01812">
    <property type="entry name" value="5-FTHF_cyc-lig"/>
    <property type="match status" value="1"/>
</dbReference>
<keyword evidence="8" id="KW-1185">Reference proteome</keyword>
<comment type="similarity">
    <text evidence="1 5">Belongs to the 5-formyltetrahydrofolate cyclo-ligase family.</text>
</comment>
<name>A0A1Y0I6B2_9GAMM</name>
<dbReference type="InterPro" id="IPR002698">
    <property type="entry name" value="FTHF_cligase"/>
</dbReference>
<evidence type="ECO:0000256" key="2">
    <source>
        <dbReference type="ARBA" id="ARBA00022741"/>
    </source>
</evidence>
<feature type="binding site" evidence="4">
    <location>
        <position position="61"/>
    </location>
    <ligand>
        <name>substrate</name>
    </ligand>
</feature>
<keyword evidence="2 4" id="KW-0547">Nucleotide-binding</keyword>
<keyword evidence="3 4" id="KW-0067">ATP-binding</keyword>
<evidence type="ECO:0000256" key="5">
    <source>
        <dbReference type="RuleBase" id="RU361279"/>
    </source>
</evidence>
<keyword evidence="5" id="KW-0479">Metal-binding</keyword>
<sequence>MESKNPTESRRTIRSKMRQRRRQLTAATQQKSAQNAARITQSQRFFINSKRLAAYLSNDGELSPEYVISKALGSRKSVYLPVLHPILHNCLWFLEYTENTPLRKNRFGILEPDVKRAKRVQPWTLNVVLMPLVAFDPKGSRLGMGGGFYDRTFSHLRPMVRRPKLIGFAHGFQCVKALPSENWDVPMTGIITEERYFQVPGRT</sequence>